<dbReference type="OrthoDB" id="982633at2"/>
<proteinExistence type="predicted"/>
<dbReference type="Gene3D" id="3.30.70.2060">
    <property type="match status" value="1"/>
</dbReference>
<dbReference type="Pfam" id="PF05573">
    <property type="entry name" value="NosL"/>
    <property type="match status" value="1"/>
</dbReference>
<evidence type="ECO:0000313" key="2">
    <source>
        <dbReference type="EMBL" id="SQH74078.1"/>
    </source>
</evidence>
<dbReference type="SUPFAM" id="SSF160387">
    <property type="entry name" value="NosL/MerB-like"/>
    <property type="match status" value="1"/>
</dbReference>
<gene>
    <name evidence="2" type="ORF">SHEWBE_0077</name>
</gene>
<dbReference type="KEGG" id="sbk:SHEWBE_0077"/>
<feature type="signal peptide" evidence="1">
    <location>
        <begin position="1"/>
        <end position="18"/>
    </location>
</feature>
<dbReference type="PANTHER" id="PTHR41247:SF1">
    <property type="entry name" value="HTH-TYPE TRANSCRIPTIONAL REPRESSOR YCNK"/>
    <property type="match status" value="1"/>
</dbReference>
<dbReference type="EMBL" id="LS483452">
    <property type="protein sequence ID" value="SQH74078.1"/>
    <property type="molecule type" value="Genomic_DNA"/>
</dbReference>
<reference evidence="3" key="1">
    <citation type="submission" date="2018-06" db="EMBL/GenBank/DDBJ databases">
        <authorList>
            <person name="Cea G.-C."/>
            <person name="William W."/>
        </authorList>
    </citation>
    <scope>NUCLEOTIDE SEQUENCE [LARGE SCALE GENOMIC DNA]</scope>
    <source>
        <strain evidence="3">DB21MT-2</strain>
    </source>
</reference>
<dbReference type="PANTHER" id="PTHR41247">
    <property type="entry name" value="HTH-TYPE TRANSCRIPTIONAL REPRESSOR YCNK"/>
    <property type="match status" value="1"/>
</dbReference>
<dbReference type="Proteomes" id="UP000250123">
    <property type="component" value="Chromosome SHEWBE"/>
</dbReference>
<dbReference type="PROSITE" id="PS51257">
    <property type="entry name" value="PROKAR_LIPOPROTEIN"/>
    <property type="match status" value="1"/>
</dbReference>
<evidence type="ECO:0000256" key="1">
    <source>
        <dbReference type="SAM" id="SignalP"/>
    </source>
</evidence>
<dbReference type="Gene3D" id="3.30.70.2050">
    <property type="match status" value="1"/>
</dbReference>
<name>A0A330LWW1_9GAMM</name>
<dbReference type="RefSeq" id="WP_112350782.1">
    <property type="nucleotide sequence ID" value="NZ_LS483452.1"/>
</dbReference>
<accession>A0A330LWW1</accession>
<dbReference type="InterPro" id="IPR008719">
    <property type="entry name" value="N2O_reductase_NosL"/>
</dbReference>
<organism evidence="2 3">
    <name type="scientific">Shewanella benthica</name>
    <dbReference type="NCBI Taxonomy" id="43661"/>
    <lineage>
        <taxon>Bacteria</taxon>
        <taxon>Pseudomonadati</taxon>
        <taxon>Pseudomonadota</taxon>
        <taxon>Gammaproteobacteria</taxon>
        <taxon>Alteromonadales</taxon>
        <taxon>Shewanellaceae</taxon>
        <taxon>Shewanella</taxon>
    </lineage>
</organism>
<feature type="chain" id="PRO_5016345517" evidence="1">
    <location>
        <begin position="19"/>
        <end position="162"/>
    </location>
</feature>
<evidence type="ECO:0000313" key="3">
    <source>
        <dbReference type="Proteomes" id="UP000250123"/>
    </source>
</evidence>
<sequence length="162" mass="18198">MKKFIILCLILPSLFACSQSENDTPKQQAEMINQHDRCHQCGMMIKKYPGPKGQVHLRGESLVPKFCSTRDMFSFAQQPENQRQILSLMVHNMAITDWDHPVDSSFIDAKTAWYVYGTSKLAVMGPAIASFGTKETAEQFAKEFGGAVLQFEDITLEVLAGY</sequence>
<dbReference type="AlphaFoldDB" id="A0A330LWW1"/>
<keyword evidence="1" id="KW-0732">Signal</keyword>
<protein>
    <submittedName>
        <fullName evidence="2">NosL family protein</fullName>
    </submittedName>
</protein>